<dbReference type="Pfam" id="PF02449">
    <property type="entry name" value="Glyco_hydro_42"/>
    <property type="match status" value="1"/>
</dbReference>
<dbReference type="CDD" id="cd03143">
    <property type="entry name" value="A4_beta-galactosidase_middle_domain"/>
    <property type="match status" value="1"/>
</dbReference>
<feature type="domain" description="Glycoside hydrolase family 42 N-terminal" evidence="3">
    <location>
        <begin position="517"/>
        <end position="636"/>
    </location>
</feature>
<dbReference type="InterPro" id="IPR017853">
    <property type="entry name" value="GH"/>
</dbReference>
<keyword evidence="5" id="KW-1185">Reference proteome</keyword>
<gene>
    <name evidence="4" type="ORF">QJS35_02965</name>
</gene>
<name>A0ABV1KMR2_9BACL</name>
<organism evidence="4 5">
    <name type="scientific">Cohnella silvisoli</name>
    <dbReference type="NCBI Taxonomy" id="2873699"/>
    <lineage>
        <taxon>Bacteria</taxon>
        <taxon>Bacillati</taxon>
        <taxon>Bacillota</taxon>
        <taxon>Bacilli</taxon>
        <taxon>Bacillales</taxon>
        <taxon>Paenibacillaceae</taxon>
        <taxon>Cohnella</taxon>
    </lineage>
</organism>
<sequence length="1047" mass="118063">MMNTIVFYDPTFPYDGQRPSDEARNELQSKYKVVDADGLADALLSADVWIQLHGPYFPKQAWESIVRYLKQGKGLVQIGGAPFRIPVYREQGEWKAEGVQTAYHRQLRIHGVLETNADRIIGLEANPDISLAAGYESLLAIEPTCSFTLHLTRTDDRPGELGSSGPMDGHIYPLLYGVSGEGRKLSAPVTLIENTKGEFAGGRWLFVNQRIGQAFWDNGGLDALRDWGAYCAEGVTEMWLKPNYSCYEPGEQPVLSLHMQELGPVRPSAKAWQIALAVYEEEGHEALWEKKVSLPSSRELRIERLPVPVPVAPGFYRVVCEALSDRGERRVLRQGFWGRDDSLLSEGERLTVNRDYFVKAGKPMPIVGMTYMTSDVARKFLFMPNAGLWDADMARMKHAGINMIRTGIWTAWRQVMFVDGHPYEEVLRSIDSFILTAKKHGLEVVFTFFSFTPEMWEGVNPYLDPRSVAAQKRLIAAVVSRHVGSTNIHWDLINEPTMFDPKRVFSGPRTVGDAYEQTAFAEWLQNRHGDIRELQERWDMTPDEFPGFSSVSLPQPEEISFNIVDNALAKRNGIWLDYCLFTMEMHNRWAKELIATIRSHNGSQMVTVGQDEGLGSQRPSPFFYADAVDYTTVHSWWLMDHLLWDSLFSKTANKPNLIQETGIMYVETPNGRAKRSELEIRNILERKYAYAFAAGGAGAVQWIWNTNCYMNNVNESNIGALRADGTEKPEADVSYCYGRFMGEIRHLFKDRELEDVVVVFPYSNDFSNRKLAFDATTKLTRVLAYEMKVPFRAVGEYHLESLEQAPPKLIIVPSPHNFSRQALDTIVRHVKESGGTVLFTGPIGLDEYWRPESRYAEELGEYELGNVMREEAIEVDGCVLPVSFGVNRISEVNKELPVSGSCADAKALARKAEPTSVRMMKLGKGTFIRCPLPIELNERSEAIVAVYRHALSVAGYHPSIEWIRGEELHGVFGSKVAFGEGALYIFVSEYGYDASIEIRDSKTGKGYSFELESERTVLFAADAEGRLVSVCGGDEVLVLEYEAERVT</sequence>
<proteinExistence type="predicted"/>
<dbReference type="SUPFAM" id="SSF51445">
    <property type="entry name" value="(Trans)glycosidases"/>
    <property type="match status" value="1"/>
</dbReference>
<dbReference type="Proteomes" id="UP001493487">
    <property type="component" value="Unassembled WGS sequence"/>
</dbReference>
<dbReference type="InterPro" id="IPR013529">
    <property type="entry name" value="Glyco_hydro_42_N"/>
</dbReference>
<dbReference type="GO" id="GO:0004565">
    <property type="term" value="F:beta-galactosidase activity"/>
    <property type="evidence" value="ECO:0007669"/>
    <property type="project" value="UniProtKB-EC"/>
</dbReference>
<keyword evidence="2 4" id="KW-0326">Glycosidase</keyword>
<keyword evidence="1 4" id="KW-0378">Hydrolase</keyword>
<protein>
    <submittedName>
        <fullName evidence="4">Beta-galactosidase</fullName>
        <ecNumber evidence="4">3.2.1.23</ecNumber>
    </submittedName>
</protein>
<comment type="caution">
    <text evidence="4">The sequence shown here is derived from an EMBL/GenBank/DDBJ whole genome shotgun (WGS) entry which is preliminary data.</text>
</comment>
<evidence type="ECO:0000313" key="5">
    <source>
        <dbReference type="Proteomes" id="UP001493487"/>
    </source>
</evidence>
<dbReference type="EC" id="3.2.1.23" evidence="4"/>
<evidence type="ECO:0000259" key="3">
    <source>
        <dbReference type="Pfam" id="PF02449"/>
    </source>
</evidence>
<dbReference type="RefSeq" id="WP_232182140.1">
    <property type="nucleotide sequence ID" value="NZ_JAIOAP010000001.1"/>
</dbReference>
<evidence type="ECO:0000256" key="1">
    <source>
        <dbReference type="ARBA" id="ARBA00022801"/>
    </source>
</evidence>
<dbReference type="EMBL" id="JASKHM010000001">
    <property type="protein sequence ID" value="MEQ4481353.1"/>
    <property type="molecule type" value="Genomic_DNA"/>
</dbReference>
<evidence type="ECO:0000256" key="2">
    <source>
        <dbReference type="ARBA" id="ARBA00023295"/>
    </source>
</evidence>
<evidence type="ECO:0000313" key="4">
    <source>
        <dbReference type="EMBL" id="MEQ4481353.1"/>
    </source>
</evidence>
<reference evidence="4 5" key="1">
    <citation type="journal article" date="2023" name="Genome Announc.">
        <title>Pan-Genome Analyses of the Genus Cohnella and Proposal of the Novel Species Cohnella silvisoli sp. nov., Isolated from Forest Soil.</title>
        <authorList>
            <person name="Wang C."/>
            <person name="Mao L."/>
            <person name="Bao G."/>
            <person name="Zhu H."/>
        </authorList>
    </citation>
    <scope>NUCLEOTIDE SEQUENCE [LARGE SCALE GENOMIC DNA]</scope>
    <source>
        <strain evidence="4 5">NL03-T5-1</strain>
    </source>
</reference>
<accession>A0ABV1KMR2</accession>
<dbReference type="Gene3D" id="3.20.20.80">
    <property type="entry name" value="Glycosidases"/>
    <property type="match status" value="1"/>
</dbReference>